<dbReference type="EMBL" id="CP014674">
    <property type="protein sequence ID" value="AOX15842.1"/>
    <property type="molecule type" value="Genomic_DNA"/>
</dbReference>
<dbReference type="GO" id="GO:0016787">
    <property type="term" value="F:hydrolase activity"/>
    <property type="evidence" value="ECO:0007669"/>
    <property type="project" value="UniProtKB-KW"/>
</dbReference>
<protein>
    <submittedName>
        <fullName evidence="3">DNA mismatch repair protein MutT</fullName>
    </submittedName>
</protein>
<comment type="cofactor">
    <cofactor evidence="1">
        <name>Mg(2+)</name>
        <dbReference type="ChEBI" id="CHEBI:18420"/>
    </cofactor>
</comment>
<dbReference type="PROSITE" id="PS00893">
    <property type="entry name" value="NUDIX_BOX"/>
    <property type="match status" value="1"/>
</dbReference>
<evidence type="ECO:0000313" key="3">
    <source>
        <dbReference type="EMBL" id="AOX15842.1"/>
    </source>
</evidence>
<keyword evidence="2" id="KW-0378">Hydrolase</keyword>
<dbReference type="KEGG" id="kba:A0U89_00405"/>
<evidence type="ECO:0000256" key="2">
    <source>
        <dbReference type="ARBA" id="ARBA00022801"/>
    </source>
</evidence>
<accession>A0A1D8UQD2</accession>
<reference evidence="3 4" key="1">
    <citation type="journal article" date="2016" name="Microb. Cell Fact.">
        <title>Dissection of exopolysaccharide biosynthesis in Kozakia baliensis.</title>
        <authorList>
            <person name="Brandt J.U."/>
            <person name="Jakob F."/>
            <person name="Behr J."/>
            <person name="Geissler A.J."/>
            <person name="Vogel R.F."/>
        </authorList>
    </citation>
    <scope>NUCLEOTIDE SEQUENCE [LARGE SCALE GENOMIC DNA]</scope>
    <source>
        <strain evidence="3 4">DSM 14400</strain>
    </source>
</reference>
<dbReference type="InterPro" id="IPR015797">
    <property type="entry name" value="NUDIX_hydrolase-like_dom_sf"/>
</dbReference>
<dbReference type="Proteomes" id="UP000179145">
    <property type="component" value="Chromosome"/>
</dbReference>
<dbReference type="eggNOG" id="COG0494">
    <property type="taxonomic scope" value="Bacteria"/>
</dbReference>
<dbReference type="Pfam" id="PF00293">
    <property type="entry name" value="NUDIX"/>
    <property type="match status" value="1"/>
</dbReference>
<dbReference type="OrthoDB" id="9801098at2"/>
<gene>
    <name evidence="3" type="ORF">A0U89_00405</name>
</gene>
<dbReference type="AlphaFoldDB" id="A0A1D8UQD2"/>
<dbReference type="CDD" id="cd04690">
    <property type="entry name" value="NUDIX_Hydrolase"/>
    <property type="match status" value="1"/>
</dbReference>
<dbReference type="PANTHER" id="PTHR43046">
    <property type="entry name" value="GDP-MANNOSE MANNOSYL HYDROLASE"/>
    <property type="match status" value="1"/>
</dbReference>
<proteinExistence type="predicted"/>
<keyword evidence="4" id="KW-1185">Reference proteome</keyword>
<evidence type="ECO:0000313" key="4">
    <source>
        <dbReference type="Proteomes" id="UP000179145"/>
    </source>
</evidence>
<dbReference type="PANTHER" id="PTHR43046:SF2">
    <property type="entry name" value="8-OXO-DGTP DIPHOSPHATASE-RELATED"/>
    <property type="match status" value="1"/>
</dbReference>
<organism evidence="3 4">
    <name type="scientific">Kozakia baliensis</name>
    <dbReference type="NCBI Taxonomy" id="153496"/>
    <lineage>
        <taxon>Bacteria</taxon>
        <taxon>Pseudomonadati</taxon>
        <taxon>Pseudomonadota</taxon>
        <taxon>Alphaproteobacteria</taxon>
        <taxon>Acetobacterales</taxon>
        <taxon>Acetobacteraceae</taxon>
        <taxon>Kozakia</taxon>
    </lineage>
</organism>
<evidence type="ECO:0000256" key="1">
    <source>
        <dbReference type="ARBA" id="ARBA00001946"/>
    </source>
</evidence>
<dbReference type="SUPFAM" id="SSF55811">
    <property type="entry name" value="Nudix"/>
    <property type="match status" value="1"/>
</dbReference>
<dbReference type="PROSITE" id="PS51462">
    <property type="entry name" value="NUDIX"/>
    <property type="match status" value="1"/>
</dbReference>
<dbReference type="RefSeq" id="WP_070401705.1">
    <property type="nucleotide sequence ID" value="NZ_BJVW01000021.1"/>
</dbReference>
<sequence length="133" mass="14489">MTKAIRIAAAVLENRKGQVLLVRKRGTQAFMQPGGKMEPGETPRAALARELMEELNVSLPPAVFEPMGRISALAANEPGWIVEAELFHADWDGEVVAAAEIDAVRWVDPRYPGDLPLAPLTRDSVLPLCCETT</sequence>
<dbReference type="STRING" id="153496.A0U89_00405"/>
<dbReference type="InterPro" id="IPR000086">
    <property type="entry name" value="NUDIX_hydrolase_dom"/>
</dbReference>
<dbReference type="Gene3D" id="3.90.79.10">
    <property type="entry name" value="Nucleoside Triphosphate Pyrophosphohydrolase"/>
    <property type="match status" value="1"/>
</dbReference>
<dbReference type="InterPro" id="IPR020084">
    <property type="entry name" value="NUDIX_hydrolase_CS"/>
</dbReference>
<name>A0A1D8UQD2_9PROT</name>